<name>A0ABR4F0F0_9PEZI</name>
<comment type="caution">
    <text evidence="1">The sequence shown here is derived from an EMBL/GenBank/DDBJ whole genome shotgun (WGS) entry which is preliminary data.</text>
</comment>
<evidence type="ECO:0000313" key="2">
    <source>
        <dbReference type="Proteomes" id="UP001600888"/>
    </source>
</evidence>
<organism evidence="1 2">
    <name type="scientific">Diaporthe vaccinii</name>
    <dbReference type="NCBI Taxonomy" id="105482"/>
    <lineage>
        <taxon>Eukaryota</taxon>
        <taxon>Fungi</taxon>
        <taxon>Dikarya</taxon>
        <taxon>Ascomycota</taxon>
        <taxon>Pezizomycotina</taxon>
        <taxon>Sordariomycetes</taxon>
        <taxon>Sordariomycetidae</taxon>
        <taxon>Diaporthales</taxon>
        <taxon>Diaporthaceae</taxon>
        <taxon>Diaporthe</taxon>
        <taxon>Diaporthe eres species complex</taxon>
    </lineage>
</organism>
<protein>
    <submittedName>
        <fullName evidence="1">Uncharacterized protein</fullName>
    </submittedName>
</protein>
<reference evidence="1 2" key="1">
    <citation type="submission" date="2024-03" db="EMBL/GenBank/DDBJ databases">
        <title>A high-quality draft genome sequence of Diaporthe vaccinii, a causative agent of upright dieback and viscid rot disease in cranberry plants.</title>
        <authorList>
            <person name="Sarrasin M."/>
            <person name="Lang B.F."/>
            <person name="Burger G."/>
        </authorList>
    </citation>
    <scope>NUCLEOTIDE SEQUENCE [LARGE SCALE GENOMIC DNA]</scope>
    <source>
        <strain evidence="1 2">IS7</strain>
    </source>
</reference>
<sequence>MASLRHGRRPVVLGGSLLRLFGDILPKLRLSAEHGAKFYSRNAVGRCYIKPRPDDVPPQPLMHRASHFHILYPIVSSSTWPNPAMACPALPVYVAVPKQDADHVE</sequence>
<dbReference type="EMBL" id="JBAWTH010000017">
    <property type="protein sequence ID" value="KAL2288163.1"/>
    <property type="molecule type" value="Genomic_DNA"/>
</dbReference>
<dbReference type="Proteomes" id="UP001600888">
    <property type="component" value="Unassembled WGS sequence"/>
</dbReference>
<gene>
    <name evidence="1" type="ORF">FJTKL_04270</name>
</gene>
<keyword evidence="2" id="KW-1185">Reference proteome</keyword>
<evidence type="ECO:0000313" key="1">
    <source>
        <dbReference type="EMBL" id="KAL2288163.1"/>
    </source>
</evidence>
<accession>A0ABR4F0F0</accession>
<proteinExistence type="predicted"/>